<evidence type="ECO:0000313" key="2">
    <source>
        <dbReference type="Proteomes" id="UP001163324"/>
    </source>
</evidence>
<name>A0ACC0V4T8_9HYPO</name>
<reference evidence="1" key="1">
    <citation type="submission" date="2022-10" db="EMBL/GenBank/DDBJ databases">
        <title>Complete Genome of Trichothecium roseum strain YXFP-22015, a Plant Pathogen Isolated from Citrus.</title>
        <authorList>
            <person name="Wang Y."/>
            <person name="Zhu L."/>
        </authorList>
    </citation>
    <scope>NUCLEOTIDE SEQUENCE</scope>
    <source>
        <strain evidence="1">YXFP-22015</strain>
    </source>
</reference>
<sequence length="570" mass="62385">MVIESRFSISIPECSFPQWIFGSCSGPLPDRKAWIDAEDPSRFITFRSARLLAKRIAVGLVKHGLEPGDRVLVSAGNSIYFPPLMLGIWMAGGVFTGANPGYVSRELAHQLRDSQARIMIAAEASLGVALEAAKLAGVESSNVFLFDSSVPGSDGALAAAATARMGLEHWTTLIAPVEEGDKFEWFEPADPKEALCTLNYSSGTTGLPKGVEITHYNQVANGHSNVHLHKLHPRFKERTSRAAVLCFLPMFHAYAQGYFVSVFPHEGIPVYVMARFDVDLMLSHVQRFNITKLLAVPPIWIALMKHPLARKIDFSRLEEASSGAAPMGRETQRELSGILSPNGHLVFRQGWGMTEVTCTGLAWEPTQPPADGVGQLMPNCKARLVDMETGREIREPNTPGELWITGPTLMRGYWRNPEATRHSVLVDVRDGGTRWLCTGDIAYVTPTYSAGAVFHIVDRAKELIKVRGFQVSPSELDAVLLEHEGVADVAVVGVTSGDEEAPRAYVVRRDPGLTEKQVHAWVAGRVASYKRLAGGVVFVDAIPKNPSGKVLRRALRERARAEVRALGARL</sequence>
<dbReference type="Proteomes" id="UP001163324">
    <property type="component" value="Chromosome 4"/>
</dbReference>
<organism evidence="1 2">
    <name type="scientific">Trichothecium roseum</name>
    <dbReference type="NCBI Taxonomy" id="47278"/>
    <lineage>
        <taxon>Eukaryota</taxon>
        <taxon>Fungi</taxon>
        <taxon>Dikarya</taxon>
        <taxon>Ascomycota</taxon>
        <taxon>Pezizomycotina</taxon>
        <taxon>Sordariomycetes</taxon>
        <taxon>Hypocreomycetidae</taxon>
        <taxon>Hypocreales</taxon>
        <taxon>Hypocreales incertae sedis</taxon>
        <taxon>Trichothecium</taxon>
    </lineage>
</organism>
<dbReference type="EMBL" id="CM047943">
    <property type="protein sequence ID" value="KAI9900781.1"/>
    <property type="molecule type" value="Genomic_DNA"/>
</dbReference>
<comment type="caution">
    <text evidence="1">The sequence shown here is derived from an EMBL/GenBank/DDBJ whole genome shotgun (WGS) entry which is preliminary data.</text>
</comment>
<proteinExistence type="predicted"/>
<protein>
    <submittedName>
        <fullName evidence="1">Uncharacterized protein</fullName>
    </submittedName>
</protein>
<keyword evidence="2" id="KW-1185">Reference proteome</keyword>
<gene>
    <name evidence="1" type="ORF">N3K66_005043</name>
</gene>
<evidence type="ECO:0000313" key="1">
    <source>
        <dbReference type="EMBL" id="KAI9900781.1"/>
    </source>
</evidence>
<accession>A0ACC0V4T8</accession>